<name>A0ACC0B9S9_CATRO</name>
<proteinExistence type="predicted"/>
<comment type="caution">
    <text evidence="1">The sequence shown here is derived from an EMBL/GenBank/DDBJ whole genome shotgun (WGS) entry which is preliminary data.</text>
</comment>
<evidence type="ECO:0000313" key="1">
    <source>
        <dbReference type="EMBL" id="KAI5669378.1"/>
    </source>
</evidence>
<dbReference type="EMBL" id="CM044704">
    <property type="protein sequence ID" value="KAI5669378.1"/>
    <property type="molecule type" value="Genomic_DNA"/>
</dbReference>
<keyword evidence="2" id="KW-1185">Reference proteome</keyword>
<protein>
    <submittedName>
        <fullName evidence="1">Uncharacterized protein</fullName>
    </submittedName>
</protein>
<organism evidence="1 2">
    <name type="scientific">Catharanthus roseus</name>
    <name type="common">Madagascar periwinkle</name>
    <name type="synonym">Vinca rosea</name>
    <dbReference type="NCBI Taxonomy" id="4058"/>
    <lineage>
        <taxon>Eukaryota</taxon>
        <taxon>Viridiplantae</taxon>
        <taxon>Streptophyta</taxon>
        <taxon>Embryophyta</taxon>
        <taxon>Tracheophyta</taxon>
        <taxon>Spermatophyta</taxon>
        <taxon>Magnoliopsida</taxon>
        <taxon>eudicotyledons</taxon>
        <taxon>Gunneridae</taxon>
        <taxon>Pentapetalae</taxon>
        <taxon>asterids</taxon>
        <taxon>lamiids</taxon>
        <taxon>Gentianales</taxon>
        <taxon>Apocynaceae</taxon>
        <taxon>Rauvolfioideae</taxon>
        <taxon>Vinceae</taxon>
        <taxon>Catharanthinae</taxon>
        <taxon>Catharanthus</taxon>
    </lineage>
</organism>
<accession>A0ACC0B9S9</accession>
<reference evidence="2" key="1">
    <citation type="journal article" date="2023" name="Nat. Plants">
        <title>Single-cell RNA sequencing provides a high-resolution roadmap for understanding the multicellular compartmentation of specialized metabolism.</title>
        <authorList>
            <person name="Sun S."/>
            <person name="Shen X."/>
            <person name="Li Y."/>
            <person name="Li Y."/>
            <person name="Wang S."/>
            <person name="Li R."/>
            <person name="Zhang H."/>
            <person name="Shen G."/>
            <person name="Guo B."/>
            <person name="Wei J."/>
            <person name="Xu J."/>
            <person name="St-Pierre B."/>
            <person name="Chen S."/>
            <person name="Sun C."/>
        </authorList>
    </citation>
    <scope>NUCLEOTIDE SEQUENCE [LARGE SCALE GENOMIC DNA]</scope>
</reference>
<dbReference type="Proteomes" id="UP001060085">
    <property type="component" value="Linkage Group LG04"/>
</dbReference>
<gene>
    <name evidence="1" type="ORF">M9H77_19231</name>
</gene>
<evidence type="ECO:0000313" key="2">
    <source>
        <dbReference type="Proteomes" id="UP001060085"/>
    </source>
</evidence>
<sequence>MENKDSPIPVIDFSEEIVKTSTTSWFSRCNHVREALEEFGCFMAIYDSVSTEIRNQVFQSLKEIFNLPTETKMKNMNSDMPYFGYIRFPELHETMGLFNATAPGAIQSFADLMWPSGNREFCEIFDTYTKKVSKLNSTITRMVFESYGVEEYYDSHINSTAYLLRASGYKPPPSNEISITEENEKIVGALPHTDADFITILEQNDIQGLEIKAKDDKWIPIHFPPSSFVVLAGDALLAWSNGRIRPCLHRVMIEGKEERYSIGMFSFNNGTIEIPNKPYYPDYPLKFKSFDHFAFIRFRIENITLPAEDRIKMFCGV</sequence>